<dbReference type="SUPFAM" id="SSF53335">
    <property type="entry name" value="S-adenosyl-L-methionine-dependent methyltransferases"/>
    <property type="match status" value="1"/>
</dbReference>
<name>A0ABV5HYK2_9RHOB</name>
<protein>
    <recommendedName>
        <fullName evidence="3">Class I SAM-dependent methyltransferase</fullName>
    </recommendedName>
</protein>
<keyword evidence="2" id="KW-1185">Reference proteome</keyword>
<accession>A0ABV5HYK2</accession>
<sequence length="273" mass="30193">MIKLSAVEKTALLTACKRREIDPTTYSRLSQLFPDLIVEVDDHIEHDDIYSLELQIRQILIEEAVLKVGGDVIVELGCGLSSLGRDVGNTLDADVLEVDLPGIMEIRERAFSHTHSDKIKLLSGDVLNGQLWKSVREAVPKGARVCVVCEGLLRYFPMNEKRFIAEKVFDLTLADGFWISCDVTLTEMLKVESSNPDIRDRELASTVLAGASNNSFASKADCISFFAGLGFSVDLLSAVDALPSLLKHLPRCSYEDILEASRFVNILTMTNSQ</sequence>
<evidence type="ECO:0000313" key="2">
    <source>
        <dbReference type="Proteomes" id="UP001589670"/>
    </source>
</evidence>
<reference evidence="1 2" key="1">
    <citation type="submission" date="2024-09" db="EMBL/GenBank/DDBJ databases">
        <authorList>
            <person name="Sun Q."/>
            <person name="Mori K."/>
        </authorList>
    </citation>
    <scope>NUCLEOTIDE SEQUENCE [LARGE SCALE GENOMIC DNA]</scope>
    <source>
        <strain evidence="1 2">CECT 9424</strain>
    </source>
</reference>
<evidence type="ECO:0000313" key="1">
    <source>
        <dbReference type="EMBL" id="MFB9149507.1"/>
    </source>
</evidence>
<dbReference type="Gene3D" id="3.40.50.150">
    <property type="entry name" value="Vaccinia Virus protein VP39"/>
    <property type="match status" value="1"/>
</dbReference>
<dbReference type="EMBL" id="JBHMEC010000011">
    <property type="protein sequence ID" value="MFB9149507.1"/>
    <property type="molecule type" value="Genomic_DNA"/>
</dbReference>
<evidence type="ECO:0008006" key="3">
    <source>
        <dbReference type="Google" id="ProtNLM"/>
    </source>
</evidence>
<dbReference type="Proteomes" id="UP001589670">
    <property type="component" value="Unassembled WGS sequence"/>
</dbReference>
<proteinExistence type="predicted"/>
<organism evidence="1 2">
    <name type="scientific">Roseovarius ramblicola</name>
    <dbReference type="NCBI Taxonomy" id="2022336"/>
    <lineage>
        <taxon>Bacteria</taxon>
        <taxon>Pseudomonadati</taxon>
        <taxon>Pseudomonadota</taxon>
        <taxon>Alphaproteobacteria</taxon>
        <taxon>Rhodobacterales</taxon>
        <taxon>Roseobacteraceae</taxon>
        <taxon>Roseovarius</taxon>
    </lineage>
</organism>
<dbReference type="InterPro" id="IPR029063">
    <property type="entry name" value="SAM-dependent_MTases_sf"/>
</dbReference>
<dbReference type="RefSeq" id="WP_377068492.1">
    <property type="nucleotide sequence ID" value="NZ_JBHMEC010000011.1"/>
</dbReference>
<gene>
    <name evidence="1" type="ORF">ACFFU4_07045</name>
</gene>
<comment type="caution">
    <text evidence="1">The sequence shown here is derived from an EMBL/GenBank/DDBJ whole genome shotgun (WGS) entry which is preliminary data.</text>
</comment>